<organism evidence="6 7">
    <name type="scientific">Alicyclobacillus fodiniaquatilis</name>
    <dbReference type="NCBI Taxonomy" id="1661150"/>
    <lineage>
        <taxon>Bacteria</taxon>
        <taxon>Bacillati</taxon>
        <taxon>Bacillota</taxon>
        <taxon>Bacilli</taxon>
        <taxon>Bacillales</taxon>
        <taxon>Alicyclobacillaceae</taxon>
        <taxon>Alicyclobacillus</taxon>
    </lineage>
</organism>
<dbReference type="Gene3D" id="2.60.40.10">
    <property type="entry name" value="Immunoglobulins"/>
    <property type="match status" value="1"/>
</dbReference>
<dbReference type="InterPro" id="IPR050583">
    <property type="entry name" value="Mycobacterial_A85_antigen"/>
</dbReference>
<evidence type="ECO:0000313" key="7">
    <source>
        <dbReference type="Proteomes" id="UP001597079"/>
    </source>
</evidence>
<reference evidence="7" key="1">
    <citation type="journal article" date="2019" name="Int. J. Syst. Evol. Microbiol.">
        <title>The Global Catalogue of Microorganisms (GCM) 10K type strain sequencing project: providing services to taxonomists for standard genome sequencing and annotation.</title>
        <authorList>
            <consortium name="The Broad Institute Genomics Platform"/>
            <consortium name="The Broad Institute Genome Sequencing Center for Infectious Disease"/>
            <person name="Wu L."/>
            <person name="Ma J."/>
        </authorList>
    </citation>
    <scope>NUCLEOTIDE SEQUENCE [LARGE SCALE GENOMIC DNA]</scope>
    <source>
        <strain evidence="7">CGMCC 1.12286</strain>
    </source>
</reference>
<dbReference type="SUPFAM" id="SSF81296">
    <property type="entry name" value="E set domains"/>
    <property type="match status" value="1"/>
</dbReference>
<keyword evidence="7" id="KW-1185">Reference proteome</keyword>
<protein>
    <submittedName>
        <fullName evidence="6">Enterochelin esterase</fullName>
        <ecNumber evidence="6">3.1.1.-</ecNumber>
    </submittedName>
</protein>
<evidence type="ECO:0000256" key="2">
    <source>
        <dbReference type="ARBA" id="ARBA00022490"/>
    </source>
</evidence>
<name>A0ABW4JFL0_9BACL</name>
<feature type="domain" description="Enterochelin esterase N-terminal" evidence="5">
    <location>
        <begin position="54"/>
        <end position="160"/>
    </location>
</feature>
<dbReference type="InterPro" id="IPR000801">
    <property type="entry name" value="Esterase-like"/>
</dbReference>
<dbReference type="PANTHER" id="PTHR48098:SF3">
    <property type="entry name" value="IRON(III) ENTEROBACTIN ESTERASE"/>
    <property type="match status" value="1"/>
</dbReference>
<comment type="similarity">
    <text evidence="4">Belongs to the Fes family.</text>
</comment>
<dbReference type="InterPro" id="IPR021764">
    <property type="entry name" value="Enterochelin_esterase_N"/>
</dbReference>
<evidence type="ECO:0000259" key="5">
    <source>
        <dbReference type="Pfam" id="PF11806"/>
    </source>
</evidence>
<proteinExistence type="inferred from homology"/>
<dbReference type="PANTHER" id="PTHR48098">
    <property type="entry name" value="ENTEROCHELIN ESTERASE-RELATED"/>
    <property type="match status" value="1"/>
</dbReference>
<comment type="caution">
    <text evidence="6">The sequence shown here is derived from an EMBL/GenBank/DDBJ whole genome shotgun (WGS) entry which is preliminary data.</text>
</comment>
<dbReference type="RefSeq" id="WP_377942584.1">
    <property type="nucleotide sequence ID" value="NZ_JBHUCX010000020.1"/>
</dbReference>
<evidence type="ECO:0000256" key="4">
    <source>
        <dbReference type="ARBA" id="ARBA00024201"/>
    </source>
</evidence>
<dbReference type="NCBIfam" id="NF007758">
    <property type="entry name" value="PRK10439.1"/>
    <property type="match status" value="1"/>
</dbReference>
<dbReference type="GO" id="GO:0016787">
    <property type="term" value="F:hydrolase activity"/>
    <property type="evidence" value="ECO:0007669"/>
    <property type="project" value="UniProtKB-KW"/>
</dbReference>
<evidence type="ECO:0000313" key="6">
    <source>
        <dbReference type="EMBL" id="MFD1674730.1"/>
    </source>
</evidence>
<dbReference type="Gene3D" id="3.40.50.1820">
    <property type="entry name" value="alpha/beta hydrolase"/>
    <property type="match status" value="1"/>
</dbReference>
<keyword evidence="2" id="KW-0963">Cytoplasm</keyword>
<gene>
    <name evidence="6" type="primary">fes</name>
    <name evidence="6" type="ORF">ACFSB2_08450</name>
</gene>
<evidence type="ECO:0000256" key="3">
    <source>
        <dbReference type="ARBA" id="ARBA00022801"/>
    </source>
</evidence>
<dbReference type="SUPFAM" id="SSF53474">
    <property type="entry name" value="alpha/beta-Hydrolases"/>
    <property type="match status" value="1"/>
</dbReference>
<sequence>MSSSDMLQSPILIQLEEALKSGAPSAVEAFWKRVKIQGTPLIEPYSCDETHVLVTFLWRDTNRTGNVVVVRGPAAYDFANNRMQHIENTDIWYKTYQMRADARFGYFLSLNDPLTIPMNLAAVENRGKTFIIDPLNFHPFPADDPRISTVSLPNAPIQPWHSPRPYTPRGHVNEFTITSEILQNTRKVWVYTPHSYADNLPHRLLLLLDGFEYLNEIPTPVILDNLIAEKMIPPMVAVFVGNVDAHTRNHELLHNRDFARFLSTELCAWIHNRYCVSYDPKEIIISGASYGGFAAAYTALNYPEVFGNVLCQSGEFGWAPQGEREAEWLAKQFMHKELLPIQFYLEAGLLESPGVPMPPQFLKETPSTLLSNRHMRDVLRAKGYTVHYIEYNGGHDYICWRGGFVGGLSSLTRSKYR</sequence>
<keyword evidence="3 6" id="KW-0378">Hydrolase</keyword>
<dbReference type="Proteomes" id="UP001597079">
    <property type="component" value="Unassembled WGS sequence"/>
</dbReference>
<dbReference type="InterPro" id="IPR013783">
    <property type="entry name" value="Ig-like_fold"/>
</dbReference>
<evidence type="ECO:0000256" key="1">
    <source>
        <dbReference type="ARBA" id="ARBA00004496"/>
    </source>
</evidence>
<accession>A0ABW4JFL0</accession>
<dbReference type="InterPro" id="IPR014756">
    <property type="entry name" value="Ig_E-set"/>
</dbReference>
<dbReference type="InterPro" id="IPR029058">
    <property type="entry name" value="AB_hydrolase_fold"/>
</dbReference>
<dbReference type="EC" id="3.1.1.-" evidence="6"/>
<dbReference type="EMBL" id="JBHUCX010000020">
    <property type="protein sequence ID" value="MFD1674730.1"/>
    <property type="molecule type" value="Genomic_DNA"/>
</dbReference>
<comment type="subcellular location">
    <subcellularLocation>
        <location evidence="1">Cytoplasm</location>
    </subcellularLocation>
</comment>
<dbReference type="Pfam" id="PF00756">
    <property type="entry name" value="Esterase"/>
    <property type="match status" value="1"/>
</dbReference>
<dbReference type="Pfam" id="PF11806">
    <property type="entry name" value="Enterochelin_N"/>
    <property type="match status" value="1"/>
</dbReference>